<protein>
    <submittedName>
        <fullName evidence="3">Transmembrane protein</fullName>
    </submittedName>
</protein>
<keyword evidence="2" id="KW-1185">Reference proteome</keyword>
<feature type="transmembrane region" description="Helical" evidence="1">
    <location>
        <begin position="78"/>
        <end position="102"/>
    </location>
</feature>
<keyword evidence="1" id="KW-0472">Membrane</keyword>
<dbReference type="Proteomes" id="UP000095283">
    <property type="component" value="Unplaced"/>
</dbReference>
<keyword evidence="1" id="KW-0812">Transmembrane</keyword>
<evidence type="ECO:0000256" key="1">
    <source>
        <dbReference type="SAM" id="Phobius"/>
    </source>
</evidence>
<evidence type="ECO:0000313" key="2">
    <source>
        <dbReference type="Proteomes" id="UP000095283"/>
    </source>
</evidence>
<dbReference type="WBParaSite" id="Hba_01653">
    <property type="protein sequence ID" value="Hba_01653"/>
    <property type="gene ID" value="Hba_01653"/>
</dbReference>
<reference evidence="3" key="1">
    <citation type="submission" date="2016-11" db="UniProtKB">
        <authorList>
            <consortium name="WormBaseParasite"/>
        </authorList>
    </citation>
    <scope>IDENTIFICATION</scope>
</reference>
<name>A0A1I7WAD7_HETBA</name>
<organism evidence="2 3">
    <name type="scientific">Heterorhabditis bacteriophora</name>
    <name type="common">Entomopathogenic nematode worm</name>
    <dbReference type="NCBI Taxonomy" id="37862"/>
    <lineage>
        <taxon>Eukaryota</taxon>
        <taxon>Metazoa</taxon>
        <taxon>Ecdysozoa</taxon>
        <taxon>Nematoda</taxon>
        <taxon>Chromadorea</taxon>
        <taxon>Rhabditida</taxon>
        <taxon>Rhabditina</taxon>
        <taxon>Rhabditomorpha</taxon>
        <taxon>Strongyloidea</taxon>
        <taxon>Heterorhabditidae</taxon>
        <taxon>Heterorhabditis</taxon>
    </lineage>
</organism>
<accession>A0A1I7WAD7</accession>
<keyword evidence="1" id="KW-1133">Transmembrane helix</keyword>
<dbReference type="AlphaFoldDB" id="A0A1I7WAD7"/>
<proteinExistence type="predicted"/>
<sequence>MGSQHKKTNTPINRHEEYNIIYLQCPINMDYLKLATIMHLHGNFFLQLELKTSCSTKIYIDGRNLKLTIRRTNSCNEILISISWFPLAMVSFVKFLFGYGYLWSRRGRRPFGHFNFAHLTSSHNLFINKLMLCIACLDWITVLIEVNWANTVLAYFDYFELSENNSFQKTNWTVGFPISNAINQLKNGKWCGRNTSCLSLNFHEIIKKWLSEIKYSSSNTPVNTNARHADKLQYHHLIQREKIYPLVKVVFHQVDFYIIQF</sequence>
<evidence type="ECO:0000313" key="3">
    <source>
        <dbReference type="WBParaSite" id="Hba_01653"/>
    </source>
</evidence>